<reference evidence="7 8" key="1">
    <citation type="journal article" date="2020" name="Genes (Basel)">
        <title>Genomic Comparison of Insect Gut Symbionts from Divergent Burkholderia Subclades.</title>
        <authorList>
            <person name="Takeshita K."/>
            <person name="Kikuchi Y."/>
        </authorList>
    </citation>
    <scope>NUCLEOTIDE SEQUENCE [LARGE SCALE GENOMIC DNA]</scope>
    <source>
        <strain evidence="7 8">PGU16</strain>
    </source>
</reference>
<keyword evidence="8" id="KW-1185">Reference proteome</keyword>
<dbReference type="RefSeq" id="WP_180721284.1">
    <property type="nucleotide sequence ID" value="NZ_AP023174.1"/>
</dbReference>
<evidence type="ECO:0008006" key="9">
    <source>
        <dbReference type="Google" id="ProtNLM"/>
    </source>
</evidence>
<dbReference type="InterPro" id="IPR011545">
    <property type="entry name" value="DEAD/DEAH_box_helicase_dom"/>
</dbReference>
<evidence type="ECO:0000259" key="6">
    <source>
        <dbReference type="PROSITE" id="PS51194"/>
    </source>
</evidence>
<dbReference type="Gene3D" id="3.40.50.300">
    <property type="entry name" value="P-loop containing nucleotide triphosphate hydrolases"/>
    <property type="match status" value="2"/>
</dbReference>
<dbReference type="InterPro" id="IPR027417">
    <property type="entry name" value="P-loop_NTPase"/>
</dbReference>
<evidence type="ECO:0000313" key="7">
    <source>
        <dbReference type="EMBL" id="BCF87096.1"/>
    </source>
</evidence>
<dbReference type="InterPro" id="IPR014013">
    <property type="entry name" value="Helic_SF1/SF2_ATP-bd_DinG/Rad3"/>
</dbReference>
<dbReference type="GO" id="GO:0005524">
    <property type="term" value="F:ATP binding"/>
    <property type="evidence" value="ECO:0007669"/>
    <property type="project" value="UniProtKB-KW"/>
</dbReference>
<dbReference type="GO" id="GO:0016887">
    <property type="term" value="F:ATP hydrolysis activity"/>
    <property type="evidence" value="ECO:0007669"/>
    <property type="project" value="TreeGrafter"/>
</dbReference>
<dbReference type="SMART" id="SM00487">
    <property type="entry name" value="DEXDc"/>
    <property type="match status" value="1"/>
</dbReference>
<dbReference type="PROSITE" id="PS51194">
    <property type="entry name" value="HELICASE_CTER"/>
    <property type="match status" value="1"/>
</dbReference>
<dbReference type="PROSITE" id="PS51193">
    <property type="entry name" value="HELICASE_ATP_BIND_2"/>
    <property type="match status" value="1"/>
</dbReference>
<evidence type="ECO:0000256" key="3">
    <source>
        <dbReference type="ARBA" id="ARBA00022840"/>
    </source>
</evidence>
<dbReference type="EMBL" id="AP023174">
    <property type="protein sequence ID" value="BCF87096.1"/>
    <property type="molecule type" value="Genomic_DNA"/>
</dbReference>
<dbReference type="InterPro" id="IPR052511">
    <property type="entry name" value="ATP-dep_Helicase"/>
</dbReference>
<keyword evidence="1" id="KW-0547">Nucleotide-binding</keyword>
<feature type="domain" description="Helicase C-terminal" evidence="6">
    <location>
        <begin position="526"/>
        <end position="691"/>
    </location>
</feature>
<dbReference type="InterPro" id="IPR014001">
    <property type="entry name" value="Helicase_ATP-bd"/>
</dbReference>
<keyword evidence="3" id="KW-0067">ATP-binding</keyword>
<accession>A0A7I8BES5</accession>
<dbReference type="SMART" id="SM00490">
    <property type="entry name" value="HELICc"/>
    <property type="match status" value="1"/>
</dbReference>
<evidence type="ECO:0000256" key="2">
    <source>
        <dbReference type="ARBA" id="ARBA00022801"/>
    </source>
</evidence>
<feature type="domain" description="Helicase ATP-binding" evidence="4">
    <location>
        <begin position="196"/>
        <end position="456"/>
    </location>
</feature>
<dbReference type="GO" id="GO:0003677">
    <property type="term" value="F:DNA binding"/>
    <property type="evidence" value="ECO:0007669"/>
    <property type="project" value="TreeGrafter"/>
</dbReference>
<dbReference type="PANTHER" id="PTHR47962">
    <property type="entry name" value="ATP-DEPENDENT HELICASE LHR-RELATED-RELATED"/>
    <property type="match status" value="1"/>
</dbReference>
<protein>
    <recommendedName>
        <fullName evidence="9">DEAD/DEAH box helicase</fullName>
    </recommendedName>
</protein>
<feature type="domain" description="Helicase ATP-binding" evidence="5">
    <location>
        <begin position="172"/>
        <end position="478"/>
    </location>
</feature>
<gene>
    <name evidence="7" type="ORF">PPGU16_01630</name>
</gene>
<evidence type="ECO:0000313" key="8">
    <source>
        <dbReference type="Proteomes" id="UP000510888"/>
    </source>
</evidence>
<name>A0A7I8BES5_9BURK</name>
<dbReference type="Pfam" id="PF00270">
    <property type="entry name" value="DEAD"/>
    <property type="match status" value="1"/>
</dbReference>
<sequence length="1591" mass="178546">MALTPDLTLAERALDELEQIEARALVWGLVDNALGDDEVYEALNRVLNDKRNSELRYDVACNIATARDLRDQLVALRMIFEIPHSHTGSGDHSPRWRTRMAEGVRLIARLRQMFPQHAGPTQWTSAPTLVADYRFLRRARRYPKRDQRRDAVMSVIDTAVTDPLLRSAVAHWLDQMPPNAGMSRFQVDAAARILDGLHHRVRAGTLVSAGTGSGKTLAFYLPALAWIARQRVESPKSSVRVLALYPRNELLKDQLAEVYEQCGKFDDWISSRGGAPLRVGVLYGETPGTRHSALKQSGWRSNGRESICPFFTCPKPGCGGEMVVRAEDKELARDRLVCKSCGHCVESDRLAFTREAMAKEPPDVLFTSVEMLNRHLSNPQLRHLFGIGPKALEAPSLVLMDEVHLYSGTYGAQVAYLMRRWWSASGRRSSFVGLSATISEGRRFFASLTGLDDSVVQEIKPLENDIIDEGAEYLLALRGDPVSQAALLSTTIQTLMLSARLLDPRNRFDKTSNPFFGWRAFAFTDQLDAANRLFRNLLDAEGRHFSGHPNTSRYPEGGLARLRSSLEQNRRYDGGQDWRVPENIGHKLETRLEIARTTALDSGVSAASEVVVATAALEVGFDDPAVGVVVQHKAPRDIASFLQRKGRAGRTRHMRPWTMIVLTDYGRDRLAYQAYDTLFDPELPARQLPLSNRYVQRMQSVYALLDELGDMTHTDPLGIYVWRDMKGPPDEALLKHWEPHNLRELREVLKSTQPAKISAQHNALRIKAKQLAPKGWHRGENLETSGWYWLKTRLAHKRLHDLLKHVLIRQDAGERLAASLQKRLAIPREDLNVLLWNHPRPLLLGAVPTAMRRLQMNWLGKDSAHPDYSAGHPLPDYIPANLFDDLSLPEMRLALPGEAADDHYLPVQQALGEFAPGKVSRRYDHALWLGVSAQTLKSYLDMNQEIVEQDADIGDWYQMQGERPFHRMEGRKVVEYQAFRPRTARLQAAPARSAGLPEISDTTNAQLKWSSHLEGPRDGTEFRPPEHIGVSRLFSSLVAHTHAGQSAALIRRYAIASRADMRMRIGNTSHRLTVDWRFTQEGKPSGVGFEIDADALLIVLNLPAELHKSIDWSDEARVRAARAARYNWEAQHCPSFVETVANPFLRGWIAQIFQIAAILVATTEKLSLTVALNELANGARMEMLQGVLSTVFQMPETEPGDESPDRLRQALTEALGLESVRLAVRDAARVLVMPIDAEWETWLARTMRATLGAACLEAIQQACPQVDPEGLIVDIDPGIRLDGTAPQRAEIWISETSPGGNGMIEQVVELLASRPDSFYRHVEAALEASDLESTNTQLKQLVEWLGGNDRKTEIVDAVMRVRNATSPTTAQAEFARLRADLVRRGQAVFHGYAVALSLRMLRPGSPEEIDRLIAEIHDHWIRLEHLHGIEIDVRVMCAVYSSDTRLDAAFVSSGLVLPMSDRESWRFGVLMGLLWPQGHALRAVNLPLSNRFVPNIATERLLLGQWLTQRQAPIDPSQPGWLENAREQLIARSEAVFAVVADQAHELVPTIIRTLTVEPIHFDYLNVFATLSSVRRRDDTIELHFSIPESA</sequence>
<keyword evidence="2" id="KW-0378">Hydrolase</keyword>
<dbReference type="SUPFAM" id="SSF52540">
    <property type="entry name" value="P-loop containing nucleoside triphosphate hydrolases"/>
    <property type="match status" value="1"/>
</dbReference>
<organism evidence="7 8">
    <name type="scientific">Paraburkholderia largidicola</name>
    <dbReference type="NCBI Taxonomy" id="3014751"/>
    <lineage>
        <taxon>Bacteria</taxon>
        <taxon>Pseudomonadati</taxon>
        <taxon>Pseudomonadota</taxon>
        <taxon>Betaproteobacteria</taxon>
        <taxon>Burkholderiales</taxon>
        <taxon>Burkholderiaceae</taxon>
        <taxon>Paraburkholderia</taxon>
    </lineage>
</organism>
<dbReference type="Pfam" id="PF00271">
    <property type="entry name" value="Helicase_C"/>
    <property type="match status" value="1"/>
</dbReference>
<dbReference type="NCBIfam" id="NF041067">
    <property type="entry name" value="DpdJ"/>
    <property type="match status" value="1"/>
</dbReference>
<dbReference type="KEGG" id="plad:PPGU16_01630"/>
<proteinExistence type="predicted"/>
<evidence type="ECO:0000259" key="4">
    <source>
        <dbReference type="PROSITE" id="PS51192"/>
    </source>
</evidence>
<dbReference type="Proteomes" id="UP000510888">
    <property type="component" value="Chromosome 1"/>
</dbReference>
<dbReference type="PANTHER" id="PTHR47962:SF5">
    <property type="entry name" value="ATP-DEPENDENT HELICASE LHR-RELATED"/>
    <property type="match status" value="1"/>
</dbReference>
<dbReference type="InterPro" id="IPR001650">
    <property type="entry name" value="Helicase_C-like"/>
</dbReference>
<evidence type="ECO:0000256" key="1">
    <source>
        <dbReference type="ARBA" id="ARBA00022741"/>
    </source>
</evidence>
<dbReference type="PROSITE" id="PS51192">
    <property type="entry name" value="HELICASE_ATP_BIND_1"/>
    <property type="match status" value="1"/>
</dbReference>
<evidence type="ECO:0000259" key="5">
    <source>
        <dbReference type="PROSITE" id="PS51193"/>
    </source>
</evidence>